<gene>
    <name evidence="2" type="ORF">C0601_01835</name>
</gene>
<accession>A0A2N5ZL98</accession>
<dbReference type="EMBL" id="PKTG01000031">
    <property type="protein sequence ID" value="PLX19434.1"/>
    <property type="molecule type" value="Genomic_DNA"/>
</dbReference>
<comment type="caution">
    <text evidence="2">The sequence shown here is derived from an EMBL/GenBank/DDBJ whole genome shotgun (WGS) entry which is preliminary data.</text>
</comment>
<dbReference type="InterPro" id="IPR025641">
    <property type="entry name" value="DUF4340"/>
</dbReference>
<sequence>MNGKKAPENLIDTISKKLEDINVVRRLNEFEDLKEYGLDLPKMEVELIWPDRKLSLLFGNRNPHNQGIYAFYREKVFILDTFFFHEINKDLLNIISEVKGDD</sequence>
<protein>
    <recommendedName>
        <fullName evidence="1">DUF4340 domain-containing protein</fullName>
    </recommendedName>
</protein>
<dbReference type="Proteomes" id="UP000234857">
    <property type="component" value="Unassembled WGS sequence"/>
</dbReference>
<proteinExistence type="predicted"/>
<dbReference type="AlphaFoldDB" id="A0A2N5ZL98"/>
<reference evidence="2 3" key="1">
    <citation type="submission" date="2017-11" db="EMBL/GenBank/DDBJ databases">
        <title>Genome-resolved metagenomics identifies genetic mobility, metabolic interactions, and unexpected diversity in perchlorate-reducing communities.</title>
        <authorList>
            <person name="Barnum T.P."/>
            <person name="Figueroa I.A."/>
            <person name="Carlstrom C.I."/>
            <person name="Lucas L.N."/>
            <person name="Engelbrektson A.L."/>
            <person name="Coates J.D."/>
        </authorList>
    </citation>
    <scope>NUCLEOTIDE SEQUENCE [LARGE SCALE GENOMIC DNA]</scope>
    <source>
        <strain evidence="2">BM706</strain>
    </source>
</reference>
<feature type="domain" description="DUF4340" evidence="1">
    <location>
        <begin position="11"/>
        <end position="94"/>
    </location>
</feature>
<evidence type="ECO:0000259" key="1">
    <source>
        <dbReference type="Pfam" id="PF14238"/>
    </source>
</evidence>
<organism evidence="2 3">
    <name type="scientific">Muiribacterium halophilum</name>
    <dbReference type="NCBI Taxonomy" id="2053465"/>
    <lineage>
        <taxon>Bacteria</taxon>
        <taxon>Candidatus Muiribacteriota</taxon>
        <taxon>Candidatus Muiribacteriia</taxon>
        <taxon>Candidatus Muiribacteriales</taxon>
        <taxon>Candidatus Muiribacteriaceae</taxon>
        <taxon>Candidatus Muiribacterium</taxon>
    </lineage>
</organism>
<evidence type="ECO:0000313" key="2">
    <source>
        <dbReference type="EMBL" id="PLX19434.1"/>
    </source>
</evidence>
<dbReference type="Pfam" id="PF14238">
    <property type="entry name" value="DUF4340"/>
    <property type="match status" value="1"/>
</dbReference>
<name>A0A2N5ZL98_MUIH1</name>
<evidence type="ECO:0000313" key="3">
    <source>
        <dbReference type="Proteomes" id="UP000234857"/>
    </source>
</evidence>